<dbReference type="Proteomes" id="UP001225605">
    <property type="component" value="Unassembled WGS sequence"/>
</dbReference>
<comment type="catalytic activity">
    <reaction evidence="1">
        <text>beta-D-ribopyranose = beta-D-ribofuranose</text>
        <dbReference type="Rhea" id="RHEA:25432"/>
        <dbReference type="ChEBI" id="CHEBI:27476"/>
        <dbReference type="ChEBI" id="CHEBI:47002"/>
        <dbReference type="EC" id="5.4.99.62"/>
    </reaction>
</comment>
<dbReference type="Gene3D" id="3.40.1650.10">
    <property type="entry name" value="RbsD-like domain"/>
    <property type="match status" value="1"/>
</dbReference>
<evidence type="ECO:0000313" key="4">
    <source>
        <dbReference type="EMBL" id="MDQ2584941.1"/>
    </source>
</evidence>
<proteinExistence type="predicted"/>
<keyword evidence="2" id="KW-0413">Isomerase</keyword>
<protein>
    <submittedName>
        <fullName evidence="4">RbsD or FucU transport</fullName>
    </submittedName>
</protein>
<dbReference type="EMBL" id="NSDM01000005">
    <property type="protein sequence ID" value="MDQ2584941.1"/>
    <property type="molecule type" value="Genomic_DNA"/>
</dbReference>
<dbReference type="PANTHER" id="PTHR31690">
    <property type="entry name" value="FUCOSE MUTAROTASE"/>
    <property type="match status" value="1"/>
</dbReference>
<dbReference type="Pfam" id="PF05025">
    <property type="entry name" value="RbsD_FucU"/>
    <property type="match status" value="1"/>
</dbReference>
<dbReference type="InterPro" id="IPR023750">
    <property type="entry name" value="RbsD-like_sf"/>
</dbReference>
<evidence type="ECO:0000256" key="2">
    <source>
        <dbReference type="ARBA" id="ARBA00023235"/>
    </source>
</evidence>
<dbReference type="SUPFAM" id="SSF102546">
    <property type="entry name" value="RbsD-like"/>
    <property type="match status" value="1"/>
</dbReference>
<organism evidence="4 5">
    <name type="scientific">Saccharothrix yanglingensis</name>
    <dbReference type="NCBI Taxonomy" id="659496"/>
    <lineage>
        <taxon>Bacteria</taxon>
        <taxon>Bacillati</taxon>
        <taxon>Actinomycetota</taxon>
        <taxon>Actinomycetes</taxon>
        <taxon>Pseudonocardiales</taxon>
        <taxon>Pseudonocardiaceae</taxon>
        <taxon>Saccharothrix</taxon>
    </lineage>
</organism>
<dbReference type="PANTHER" id="PTHR31690:SF4">
    <property type="entry name" value="FUCOSE MUTAROTASE"/>
    <property type="match status" value="1"/>
</dbReference>
<evidence type="ECO:0000256" key="1">
    <source>
        <dbReference type="ARBA" id="ARBA00000223"/>
    </source>
</evidence>
<dbReference type="InterPro" id="IPR050443">
    <property type="entry name" value="RbsD/FucU_mutarotase"/>
</dbReference>
<evidence type="ECO:0000313" key="5">
    <source>
        <dbReference type="Proteomes" id="UP001225605"/>
    </source>
</evidence>
<keyword evidence="5" id="KW-1185">Reference proteome</keyword>
<accession>A0ABU0WYJ8</accession>
<evidence type="ECO:0000256" key="3">
    <source>
        <dbReference type="ARBA" id="ARBA00036324"/>
    </source>
</evidence>
<dbReference type="InterPro" id="IPR007721">
    <property type="entry name" value="RbsD_FucU"/>
</dbReference>
<dbReference type="RefSeq" id="WP_306746098.1">
    <property type="nucleotide sequence ID" value="NZ_NSDM01000005.1"/>
</dbReference>
<comment type="caution">
    <text evidence="4">The sequence shown here is derived from an EMBL/GenBank/DDBJ whole genome shotgun (WGS) entry which is preliminary data.</text>
</comment>
<comment type="catalytic activity">
    <reaction evidence="3">
        <text>alpha-L-fucose = beta-L-fucose</text>
        <dbReference type="Rhea" id="RHEA:25580"/>
        <dbReference type="ChEBI" id="CHEBI:42548"/>
        <dbReference type="ChEBI" id="CHEBI:42589"/>
        <dbReference type="EC" id="5.1.3.29"/>
    </reaction>
</comment>
<name>A0ABU0WYJ8_9PSEU</name>
<gene>
    <name evidence="4" type="ORF">CKY47_13300</name>
</gene>
<reference evidence="4 5" key="1">
    <citation type="submission" date="2017-06" db="EMBL/GenBank/DDBJ databases">
        <title>Cultured bacterium strain Saccharothrix yanglingensis Hhs.015.</title>
        <authorList>
            <person name="Xia Y."/>
        </authorList>
    </citation>
    <scope>NUCLEOTIDE SEQUENCE [LARGE SCALE GENOMIC DNA]</scope>
    <source>
        <strain evidence="4 5">Hhs.015</strain>
    </source>
</reference>
<sequence length="143" mass="15535">MLRYPLLHPPLLNALATAGHGSRVLLADANYAHRTNTHHRAELVHLNLRPGLVTVDEVLAPVLSAIPVEAVHTMRPDEGGTPPVWAEYERLLGPDLPLRPLARQEFYDACRSPELAVCVATGDGRLYANVLLTIGFVPAPVEG</sequence>